<reference evidence="3" key="1">
    <citation type="journal article" date="2021" name="Open Biol.">
        <title>Shared evolutionary footprints suggest mitochondrial oxidative damage underlies multiple complex I losses in fungi.</title>
        <authorList>
            <person name="Schikora-Tamarit M.A."/>
            <person name="Marcet-Houben M."/>
            <person name="Nosek J."/>
            <person name="Gabaldon T."/>
        </authorList>
    </citation>
    <scope>NUCLEOTIDE SEQUENCE</scope>
    <source>
        <strain evidence="3">NCAIM Y.01608</strain>
    </source>
</reference>
<keyword evidence="4" id="KW-1185">Reference proteome</keyword>
<keyword evidence="2" id="KW-1133">Transmembrane helix</keyword>
<feature type="region of interest" description="Disordered" evidence="1">
    <location>
        <begin position="997"/>
        <end position="1030"/>
    </location>
</feature>
<dbReference type="Proteomes" id="UP000788993">
    <property type="component" value="Unassembled WGS sequence"/>
</dbReference>
<dbReference type="Gene3D" id="2.130.10.10">
    <property type="entry name" value="YVTN repeat-like/Quinoprotein amine dehydrogenase"/>
    <property type="match status" value="1"/>
</dbReference>
<reference evidence="3" key="2">
    <citation type="submission" date="2021-01" db="EMBL/GenBank/DDBJ databases">
        <authorList>
            <person name="Schikora-Tamarit M.A."/>
        </authorList>
    </citation>
    <scope>NUCLEOTIDE SEQUENCE</scope>
    <source>
        <strain evidence="3">NCAIM Y.01608</strain>
    </source>
</reference>
<accession>A0A9P8TFC1</accession>
<feature type="transmembrane region" description="Helical" evidence="2">
    <location>
        <begin position="48"/>
        <end position="71"/>
    </location>
</feature>
<comment type="caution">
    <text evidence="3">The sequence shown here is derived from an EMBL/GenBank/DDBJ whole genome shotgun (WGS) entry which is preliminary data.</text>
</comment>
<name>A0A9P8TFC1_9ASCO</name>
<dbReference type="EMBL" id="JAEUBD010000108">
    <property type="protein sequence ID" value="KAH3677493.1"/>
    <property type="molecule type" value="Genomic_DNA"/>
</dbReference>
<protein>
    <submittedName>
        <fullName evidence="3">Uncharacterized protein</fullName>
    </submittedName>
</protein>
<evidence type="ECO:0000256" key="2">
    <source>
        <dbReference type="SAM" id="Phobius"/>
    </source>
</evidence>
<dbReference type="InterPro" id="IPR015943">
    <property type="entry name" value="WD40/YVTN_repeat-like_dom_sf"/>
</dbReference>
<feature type="compositionally biased region" description="Basic and acidic residues" evidence="1">
    <location>
        <begin position="1015"/>
        <end position="1030"/>
    </location>
</feature>
<feature type="transmembrane region" description="Helical" evidence="2">
    <location>
        <begin position="23"/>
        <end position="41"/>
    </location>
</feature>
<sequence length="1387" mass="154550">MYAFSTRFGMSGCLAPWSSTRPLINFVSLAVSCIIAMISIMCRSRLSLSFTLSTASVTIGVSTSVSSWFTFVANDDRATCNNSSLSKVSGFITKEFRYSRVSSLAASNPSVSTRGWIPSFRNLSACLSNSPTRRTTVVVPSPVISSCADAARAIMTAVGDSIEKPVSANGTASFLWSRMKGRGEGDSKTEQKRSIYNIREFGGEGEVYMVHDDCIEVWDWVIPGKMQSDRRLWMVAKVTDLVPRGSVLKVFPICSRRHRGEYFALVLVRNAYKELQFLIVDFSAGNVTGLTYAFKGQDVSFVVKGLRSTNHFAIGSSNGTVAVYNVRSRQLLATYGCIVVNNEPVFDLCGDWLIYNAPPQSKTLNKWQAEHDITPLKLSKHVSLLNKLWKGLSKTALDSVLMFSEISHSKLRRLFSRDGLAQNGEQASALSTDDDELLRSHNFREMLAAILNTLNVNSNYLVMVDVARKETMFCFSPPDGCSAVSLSPFDLSVATVTNRGDDIYLWDYSKFDKDITLLDKYKRGKTSAVISDILWTGNNQSLVLLSKPNGSIHLFVNESLTDMLQSRPSSRPLSNDQKTEQAPYDWCISNGNIKKISIPTVPMPWDHQRYDTEISALTDAGNVVRIDQETGRMMWKYTPLTTVSTNSMTGVKEVAPVPLDLQPVDPIAEAEVETCKPFPFAYNNRRIQFARFKVASDSLRLDGFGSVVADFEDVKFGRFNGSVKFHSTKSEEELDLAVSDKSGSEVAPNIDQEAPPAEVAPPSWEVVGGVWTTSTKDCERQDKYGHLAATDQRRSNNVVVLLEVNRLVLSEVELRDEGCDKEGGDRGVDTDTKPADVPDQKRCLNVVESPGWSQTVAKIEWQWKTKTNDQGQRHHVVSLSDGEHFFSQSTPSNTLGVVLLDVLTGPDNRGGFDVFKEVKLRVDNRVHHDVVEDCADYRSDHLGSKRVPRRQLDVVAKLQVIQQSKSLADGVVAKEREVHVCQRRWLWHGKSTNHLNHSLHLGATKTKYGNKSSQKQRERTHESNYEGQDKRDCVPPGRHLFVSEHGSHVSIVVHVRENAVRVESRVLVEVLPEFERLEREHALDVAEIVLELGEPIEGRSQLFAVEQQHVCDGSTDRKVGSNKIDGVGSGHVRNAVFSKFILVQNIIGENRGLVVHVSNKRVTDQLRRESDENTNTSIDGRVVPKFLHSKDFDGKGARGGRASHDGGKRKLLLVPWTRINVSEPTLGRNKFVPQLPKHVSDKHEKNTAHQDCLRLEVEHTLQNTAKNSQSSTNEDRTHGPDLHRRVVGRVDDLVDNVSVGLELVFVEHQLAKLDFDFLQVLSFFSFIVNDTASSLDRHVANGIVKMDMNSGSIYMAQAPHLVAEMASGLITNKRRTAPKSLDCMRLE</sequence>
<evidence type="ECO:0000256" key="1">
    <source>
        <dbReference type="SAM" id="MobiDB-lite"/>
    </source>
</evidence>
<evidence type="ECO:0000313" key="4">
    <source>
        <dbReference type="Proteomes" id="UP000788993"/>
    </source>
</evidence>
<keyword evidence="2" id="KW-0812">Transmembrane</keyword>
<dbReference type="PROSITE" id="PS51257">
    <property type="entry name" value="PROKAR_LIPOPROTEIN"/>
    <property type="match status" value="1"/>
</dbReference>
<evidence type="ECO:0000313" key="3">
    <source>
        <dbReference type="EMBL" id="KAH3677493.1"/>
    </source>
</evidence>
<proteinExistence type="predicted"/>
<dbReference type="SUPFAM" id="SSF69322">
    <property type="entry name" value="Tricorn protease domain 2"/>
    <property type="match status" value="1"/>
</dbReference>
<keyword evidence="2" id="KW-0472">Membrane</keyword>
<gene>
    <name evidence="3" type="ORF">OGATHE_000967</name>
</gene>
<organism evidence="3 4">
    <name type="scientific">Ogataea polymorpha</name>
    <dbReference type="NCBI Taxonomy" id="460523"/>
    <lineage>
        <taxon>Eukaryota</taxon>
        <taxon>Fungi</taxon>
        <taxon>Dikarya</taxon>
        <taxon>Ascomycota</taxon>
        <taxon>Saccharomycotina</taxon>
        <taxon>Pichiomycetes</taxon>
        <taxon>Pichiales</taxon>
        <taxon>Pichiaceae</taxon>
        <taxon>Ogataea</taxon>
    </lineage>
</organism>